<dbReference type="InterPro" id="IPR006935">
    <property type="entry name" value="Helicase/UvrB_N"/>
</dbReference>
<comment type="subcellular location">
    <subcellularLocation>
        <location evidence="1">Nucleus</location>
    </subcellularLocation>
</comment>
<accession>A0A5B0SIM0</accession>
<dbReference type="FunFam" id="3.40.50.300:FF:000117">
    <property type="entry name" value="Putative DNA repair helicase rad25"/>
    <property type="match status" value="1"/>
</dbReference>
<evidence type="ECO:0000256" key="1">
    <source>
        <dbReference type="ARBA" id="ARBA00004123"/>
    </source>
</evidence>
<dbReference type="PANTHER" id="PTHR11274">
    <property type="entry name" value="RAD25/XP-B DNA REPAIR HELICASE"/>
    <property type="match status" value="1"/>
</dbReference>
<dbReference type="InterPro" id="IPR050615">
    <property type="entry name" value="ATP-dep_DNA_Helicase"/>
</dbReference>
<dbReference type="InterPro" id="IPR001650">
    <property type="entry name" value="Helicase_C-like"/>
</dbReference>
<evidence type="ECO:0000256" key="14">
    <source>
        <dbReference type="ARBA" id="ARBA00048988"/>
    </source>
</evidence>
<dbReference type="GO" id="GO:0005675">
    <property type="term" value="C:transcription factor TFIIH holo complex"/>
    <property type="evidence" value="ECO:0007669"/>
    <property type="project" value="TreeGrafter"/>
</dbReference>
<feature type="domain" description="Helicase C-terminal" evidence="17">
    <location>
        <begin position="704"/>
        <end position="858"/>
    </location>
</feature>
<dbReference type="GO" id="GO:0000112">
    <property type="term" value="C:nucleotide-excision repair factor 3 complex"/>
    <property type="evidence" value="ECO:0007669"/>
    <property type="project" value="TreeGrafter"/>
</dbReference>
<keyword evidence="10" id="KW-0413">Isomerase</keyword>
<feature type="compositionally biased region" description="Basic and acidic residues" evidence="15">
    <location>
        <begin position="105"/>
        <end position="114"/>
    </location>
</feature>
<feature type="region of interest" description="Disordered" evidence="15">
    <location>
        <begin position="941"/>
        <end position="980"/>
    </location>
</feature>
<gene>
    <name evidence="18" type="primary">PTR8_1</name>
    <name evidence="18" type="ORF">PGTUg99_030320</name>
</gene>
<evidence type="ECO:0000313" key="19">
    <source>
        <dbReference type="Proteomes" id="UP000325313"/>
    </source>
</evidence>
<protein>
    <recommendedName>
        <fullName evidence="13">DNA 3'-5' helicase</fullName>
        <ecNumber evidence="13">5.6.2.4</ecNumber>
    </recommendedName>
</protein>
<dbReference type="Pfam" id="PF13625">
    <property type="entry name" value="Helicase_C_3"/>
    <property type="match status" value="1"/>
</dbReference>
<dbReference type="EC" id="5.6.2.4" evidence="13"/>
<keyword evidence="8" id="KW-0238">DNA-binding</keyword>
<comment type="catalytic activity">
    <reaction evidence="12">
        <text>Couples ATP hydrolysis with the unwinding of duplex DNA by translocating in the 3'-5' direction.</text>
        <dbReference type="EC" id="5.6.2.4"/>
    </reaction>
</comment>
<feature type="compositionally biased region" description="Acidic residues" evidence="15">
    <location>
        <begin position="132"/>
        <end position="143"/>
    </location>
</feature>
<evidence type="ECO:0000259" key="16">
    <source>
        <dbReference type="PROSITE" id="PS51192"/>
    </source>
</evidence>
<dbReference type="InterPro" id="IPR032830">
    <property type="entry name" value="XPB/Ssl2_N"/>
</dbReference>
<dbReference type="Gene3D" id="3.40.50.300">
    <property type="entry name" value="P-loop containing nucleotide triphosphate hydrolases"/>
    <property type="match status" value="2"/>
</dbReference>
<evidence type="ECO:0000256" key="7">
    <source>
        <dbReference type="ARBA" id="ARBA00022840"/>
    </source>
</evidence>
<feature type="compositionally biased region" description="Low complexity" evidence="15">
    <location>
        <begin position="383"/>
        <end position="392"/>
    </location>
</feature>
<keyword evidence="9" id="KW-0234">DNA repair</keyword>
<dbReference type="InterPro" id="IPR001161">
    <property type="entry name" value="XPB/Ssl2"/>
</dbReference>
<dbReference type="PROSITE" id="PS51192">
    <property type="entry name" value="HELICASE_ATP_BIND_1"/>
    <property type="match status" value="1"/>
</dbReference>
<dbReference type="GO" id="GO:0016787">
    <property type="term" value="F:hydrolase activity"/>
    <property type="evidence" value="ECO:0007669"/>
    <property type="project" value="UniProtKB-KW"/>
</dbReference>
<feature type="region of interest" description="Disordered" evidence="15">
    <location>
        <begin position="377"/>
        <end position="404"/>
    </location>
</feature>
<dbReference type="Pfam" id="PF04851">
    <property type="entry name" value="ResIII"/>
    <property type="match status" value="1"/>
</dbReference>
<evidence type="ECO:0000256" key="5">
    <source>
        <dbReference type="ARBA" id="ARBA00022801"/>
    </source>
</evidence>
<dbReference type="GO" id="GO:0005524">
    <property type="term" value="F:ATP binding"/>
    <property type="evidence" value="ECO:0007669"/>
    <property type="project" value="UniProtKB-KW"/>
</dbReference>
<evidence type="ECO:0000256" key="4">
    <source>
        <dbReference type="ARBA" id="ARBA00022763"/>
    </source>
</evidence>
<dbReference type="GO" id="GO:0003677">
    <property type="term" value="F:DNA binding"/>
    <property type="evidence" value="ECO:0007669"/>
    <property type="project" value="UniProtKB-KW"/>
</dbReference>
<comment type="catalytic activity">
    <reaction evidence="14">
        <text>ATP + H2O = ADP + phosphate + H(+)</text>
        <dbReference type="Rhea" id="RHEA:13065"/>
        <dbReference type="ChEBI" id="CHEBI:15377"/>
        <dbReference type="ChEBI" id="CHEBI:15378"/>
        <dbReference type="ChEBI" id="CHEBI:30616"/>
        <dbReference type="ChEBI" id="CHEBI:43474"/>
        <dbReference type="ChEBI" id="CHEBI:456216"/>
        <dbReference type="EC" id="5.6.2.4"/>
    </reaction>
</comment>
<dbReference type="SMART" id="SM00487">
    <property type="entry name" value="DEXDc"/>
    <property type="match status" value="1"/>
</dbReference>
<dbReference type="GO" id="GO:0097550">
    <property type="term" value="C:transcription preinitiation complex"/>
    <property type="evidence" value="ECO:0007669"/>
    <property type="project" value="TreeGrafter"/>
</dbReference>
<keyword evidence="4" id="KW-0227">DNA damage</keyword>
<evidence type="ECO:0000256" key="13">
    <source>
        <dbReference type="ARBA" id="ARBA00034808"/>
    </source>
</evidence>
<dbReference type="PANTHER" id="PTHR11274:SF0">
    <property type="entry name" value="GENERAL TRANSCRIPTION AND DNA REPAIR FACTOR IIH HELICASE SUBUNIT XPB"/>
    <property type="match status" value="1"/>
</dbReference>
<evidence type="ECO:0000256" key="12">
    <source>
        <dbReference type="ARBA" id="ARBA00034617"/>
    </source>
</evidence>
<evidence type="ECO:0000259" key="17">
    <source>
        <dbReference type="PROSITE" id="PS51194"/>
    </source>
</evidence>
<dbReference type="GO" id="GO:0006289">
    <property type="term" value="P:nucleotide-excision repair"/>
    <property type="evidence" value="ECO:0007669"/>
    <property type="project" value="InterPro"/>
</dbReference>
<dbReference type="Pfam" id="PF16203">
    <property type="entry name" value="ERCC3_RAD25_C"/>
    <property type="match status" value="1"/>
</dbReference>
<dbReference type="CDD" id="cd18789">
    <property type="entry name" value="SF2_C_XPB"/>
    <property type="match status" value="1"/>
</dbReference>
<proteinExistence type="inferred from homology"/>
<dbReference type="FunFam" id="3.40.50.300:FF:000077">
    <property type="entry name" value="Probable DNA repair helicase RAD25"/>
    <property type="match status" value="1"/>
</dbReference>
<evidence type="ECO:0000256" key="15">
    <source>
        <dbReference type="SAM" id="MobiDB-lite"/>
    </source>
</evidence>
<dbReference type="PRINTS" id="PR00851">
    <property type="entry name" value="XRODRMPGMNTB"/>
</dbReference>
<dbReference type="AlphaFoldDB" id="A0A5B0SIM0"/>
<organism evidence="18 19">
    <name type="scientific">Puccinia graminis f. sp. tritici</name>
    <dbReference type="NCBI Taxonomy" id="56615"/>
    <lineage>
        <taxon>Eukaryota</taxon>
        <taxon>Fungi</taxon>
        <taxon>Dikarya</taxon>
        <taxon>Basidiomycota</taxon>
        <taxon>Pucciniomycotina</taxon>
        <taxon>Pucciniomycetes</taxon>
        <taxon>Pucciniales</taxon>
        <taxon>Pucciniaceae</taxon>
        <taxon>Puccinia</taxon>
    </lineage>
</organism>
<dbReference type="SMART" id="SM00490">
    <property type="entry name" value="HELICc"/>
    <property type="match status" value="1"/>
</dbReference>
<feature type="domain" description="Helicase ATP-binding" evidence="16">
    <location>
        <begin position="488"/>
        <end position="650"/>
    </location>
</feature>
<dbReference type="SUPFAM" id="SSF52540">
    <property type="entry name" value="P-loop containing nucleoside triphosphate hydrolases"/>
    <property type="match status" value="2"/>
</dbReference>
<keyword evidence="7" id="KW-0067">ATP-binding</keyword>
<keyword evidence="11" id="KW-0539">Nucleus</keyword>
<name>A0A5B0SIM0_PUCGR</name>
<dbReference type="Proteomes" id="UP000325313">
    <property type="component" value="Unassembled WGS sequence"/>
</dbReference>
<evidence type="ECO:0000256" key="2">
    <source>
        <dbReference type="ARBA" id="ARBA00006637"/>
    </source>
</evidence>
<evidence type="ECO:0000256" key="9">
    <source>
        <dbReference type="ARBA" id="ARBA00023204"/>
    </source>
</evidence>
<sequence>MPVGEPFKLPSCDAESSTSARCWAQRRIVEARKVVCEVSPALSTVTGIGQQAFNFSRLQPTCSYWPNHNILLFRPHIEEDNRSRIRKTLAFPTMSTSAKRNGAAGDERAKRARVETASTVPSGSMDRVETPQDTDEDEEDENLDAAFISAGESEDELSRPKRRGNANPVEPQTMTANFDQNISTEQNMNSDAQGDFIATDFPAGCDYRYLSLKADHTSRPLYISPNMATRTIILEAFHPLASQAQDFLITIAEPVSRPSHIHEYKLTKHSLQAAISVGLQTEDIIDVLNRLSKVRVSAQLAEFIRESTASYGKVKLVLKKNSYHVESSDPEVLRRLLRDSIISQARLTTEESTTATTGKEGAMVTFGFNQDSAPKKGDLVIPGTKTTNSNTEGGTGTAAEKPKNADDDLFGAIIGVDNVDENDDDDAVHSFEVQGAEIENVKRRCAELDYPMLEEYDFRNDTVNPTLEIDLKPATQIRPYQEKSLSKMFGNGRARSGIIVLPCGAGKTLVGITAASTIRKSVLCLCTSGVSVMQWRQQFLMWSNIQDRQISVFTADQKEKFAGASGIVVSTYSMVANRTKRSHDSQKMMDFLTSREWGLILLDEVHVVPAAMFRRVVGTIKAHAKLGLTATLVREDDKIDDLNFLIGPKLYEANWMDLAAKGHIANVQCAEVWCPMTPEFYREYLREKSRKKNLLYCMNPQKFQACQFLIKYHEDRGDKIIVFSDNVYALEAYAKKLRKLYIHGGTPQVERMRILQNFQHNPLVNTIFLSKVGDTSIDLPEATCLIQISSHFGSRRQEAQRLGRILRAKRRNDEGFNAFFYSLVSRDTQEFYFSTKRQQFLIDQGYAFKVISHLQGLENLPELVYSSKEEQIELLQSVLLANESDAEIGTDVKNFGDDLRGPNDRQGNKRIGMAGAGVKRIVGNLSALSGGQSMSYIERNKSANKQLAKEQAKSRNRIFSKRDEQAKKKRKEREQQASGS</sequence>
<dbReference type="GO" id="GO:0006367">
    <property type="term" value="P:transcription initiation at RNA polymerase II promoter"/>
    <property type="evidence" value="ECO:0007669"/>
    <property type="project" value="InterPro"/>
</dbReference>
<keyword evidence="6" id="KW-0347">Helicase</keyword>
<dbReference type="InterPro" id="IPR027417">
    <property type="entry name" value="P-loop_NTPase"/>
</dbReference>
<keyword evidence="5" id="KW-0378">Hydrolase</keyword>
<evidence type="ECO:0000256" key="11">
    <source>
        <dbReference type="ARBA" id="ARBA00023242"/>
    </source>
</evidence>
<reference evidence="18 19" key="1">
    <citation type="submission" date="2019-05" db="EMBL/GenBank/DDBJ databases">
        <title>Emergence of the Ug99 lineage of the wheat stem rust pathogen through somatic hybridization.</title>
        <authorList>
            <person name="Li F."/>
            <person name="Upadhyaya N.M."/>
            <person name="Sperschneider J."/>
            <person name="Matny O."/>
            <person name="Nguyen-Phuc H."/>
            <person name="Mago R."/>
            <person name="Raley C."/>
            <person name="Miller M.E."/>
            <person name="Silverstein K.A.T."/>
            <person name="Henningsen E."/>
            <person name="Hirsch C.D."/>
            <person name="Visser B."/>
            <person name="Pretorius Z.A."/>
            <person name="Steffenson B.J."/>
            <person name="Schwessinger B."/>
            <person name="Dodds P.N."/>
            <person name="Figueroa M."/>
        </authorList>
    </citation>
    <scope>NUCLEOTIDE SEQUENCE [LARGE SCALE GENOMIC DNA]</scope>
    <source>
        <strain evidence="18 19">Ug99</strain>
    </source>
</reference>
<evidence type="ECO:0000256" key="3">
    <source>
        <dbReference type="ARBA" id="ARBA00022741"/>
    </source>
</evidence>
<dbReference type="InterPro" id="IPR014001">
    <property type="entry name" value="Helicase_ATP-bd"/>
</dbReference>
<keyword evidence="3" id="KW-0547">Nucleotide-binding</keyword>
<dbReference type="CDD" id="cd18029">
    <property type="entry name" value="DEXHc_XPB"/>
    <property type="match status" value="1"/>
</dbReference>
<dbReference type="InterPro" id="IPR032438">
    <property type="entry name" value="ERCC3_RAD25_C"/>
</dbReference>
<dbReference type="GO" id="GO:0043138">
    <property type="term" value="F:3'-5' DNA helicase activity"/>
    <property type="evidence" value="ECO:0007669"/>
    <property type="project" value="UniProtKB-EC"/>
</dbReference>
<evidence type="ECO:0000256" key="10">
    <source>
        <dbReference type="ARBA" id="ARBA00023235"/>
    </source>
</evidence>
<dbReference type="NCBIfam" id="TIGR00603">
    <property type="entry name" value="rad25"/>
    <property type="match status" value="1"/>
</dbReference>
<evidence type="ECO:0000313" key="18">
    <source>
        <dbReference type="EMBL" id="KAA1136394.1"/>
    </source>
</evidence>
<feature type="region of interest" description="Disordered" evidence="15">
    <location>
        <begin position="93"/>
        <end position="173"/>
    </location>
</feature>
<dbReference type="EMBL" id="VDEP01000035">
    <property type="protein sequence ID" value="KAA1136394.1"/>
    <property type="molecule type" value="Genomic_DNA"/>
</dbReference>
<evidence type="ECO:0000256" key="8">
    <source>
        <dbReference type="ARBA" id="ARBA00023125"/>
    </source>
</evidence>
<comment type="similarity">
    <text evidence="2">Belongs to the helicase family. RAD25/XPB subfamily.</text>
</comment>
<comment type="caution">
    <text evidence="18">The sequence shown here is derived from an EMBL/GenBank/DDBJ whole genome shotgun (WGS) entry which is preliminary data.</text>
</comment>
<evidence type="ECO:0000256" key="6">
    <source>
        <dbReference type="ARBA" id="ARBA00022806"/>
    </source>
</evidence>
<dbReference type="PROSITE" id="PS51194">
    <property type="entry name" value="HELICASE_CTER"/>
    <property type="match status" value="1"/>
</dbReference>